<evidence type="ECO:0000256" key="1">
    <source>
        <dbReference type="SAM" id="MobiDB-lite"/>
    </source>
</evidence>
<dbReference type="AlphaFoldDB" id="A0A392VD89"/>
<sequence length="65" mass="7525">MKQQQYILPARTLRQTHSALRQNQSKQPKPARDSALRHHPCAPRQEQIKEPGSCFIQFQGKSQQS</sequence>
<comment type="caution">
    <text evidence="2">The sequence shown here is derived from an EMBL/GenBank/DDBJ whole genome shotgun (WGS) entry which is preliminary data.</text>
</comment>
<feature type="compositionally biased region" description="Polar residues" evidence="1">
    <location>
        <begin position="13"/>
        <end position="27"/>
    </location>
</feature>
<protein>
    <submittedName>
        <fullName evidence="2">Uncharacterized protein</fullName>
    </submittedName>
</protein>
<proteinExistence type="predicted"/>
<accession>A0A392VD89</accession>
<evidence type="ECO:0000313" key="2">
    <source>
        <dbReference type="EMBL" id="MCI85827.1"/>
    </source>
</evidence>
<name>A0A392VD89_9FABA</name>
<dbReference type="Proteomes" id="UP000265520">
    <property type="component" value="Unassembled WGS sequence"/>
</dbReference>
<keyword evidence="3" id="KW-1185">Reference proteome</keyword>
<dbReference type="EMBL" id="LXQA011124650">
    <property type="protein sequence ID" value="MCI85827.1"/>
    <property type="molecule type" value="Genomic_DNA"/>
</dbReference>
<organism evidence="2 3">
    <name type="scientific">Trifolium medium</name>
    <dbReference type="NCBI Taxonomy" id="97028"/>
    <lineage>
        <taxon>Eukaryota</taxon>
        <taxon>Viridiplantae</taxon>
        <taxon>Streptophyta</taxon>
        <taxon>Embryophyta</taxon>
        <taxon>Tracheophyta</taxon>
        <taxon>Spermatophyta</taxon>
        <taxon>Magnoliopsida</taxon>
        <taxon>eudicotyledons</taxon>
        <taxon>Gunneridae</taxon>
        <taxon>Pentapetalae</taxon>
        <taxon>rosids</taxon>
        <taxon>fabids</taxon>
        <taxon>Fabales</taxon>
        <taxon>Fabaceae</taxon>
        <taxon>Papilionoideae</taxon>
        <taxon>50 kb inversion clade</taxon>
        <taxon>NPAAA clade</taxon>
        <taxon>Hologalegina</taxon>
        <taxon>IRL clade</taxon>
        <taxon>Trifolieae</taxon>
        <taxon>Trifolium</taxon>
    </lineage>
</organism>
<feature type="non-terminal residue" evidence="2">
    <location>
        <position position="65"/>
    </location>
</feature>
<evidence type="ECO:0000313" key="3">
    <source>
        <dbReference type="Proteomes" id="UP000265520"/>
    </source>
</evidence>
<feature type="region of interest" description="Disordered" evidence="1">
    <location>
        <begin position="1"/>
        <end position="52"/>
    </location>
</feature>
<reference evidence="2 3" key="1">
    <citation type="journal article" date="2018" name="Front. Plant Sci.">
        <title>Red Clover (Trifolium pratense) and Zigzag Clover (T. medium) - A Picture of Genomic Similarities and Differences.</title>
        <authorList>
            <person name="Dluhosova J."/>
            <person name="Istvanek J."/>
            <person name="Nedelnik J."/>
            <person name="Repkova J."/>
        </authorList>
    </citation>
    <scope>NUCLEOTIDE SEQUENCE [LARGE SCALE GENOMIC DNA]</scope>
    <source>
        <strain evidence="3">cv. 10/8</strain>
        <tissue evidence="2">Leaf</tissue>
    </source>
</reference>